<dbReference type="EMBL" id="JBHRSM010000018">
    <property type="protein sequence ID" value="MFC3086453.1"/>
    <property type="molecule type" value="Genomic_DNA"/>
</dbReference>
<evidence type="ECO:0008006" key="4">
    <source>
        <dbReference type="Google" id="ProtNLM"/>
    </source>
</evidence>
<name>A0ABV7DV47_9RHOB</name>
<evidence type="ECO:0000313" key="2">
    <source>
        <dbReference type="EMBL" id="MFC3086453.1"/>
    </source>
</evidence>
<gene>
    <name evidence="2" type="ORF">ACFOD6_10390</name>
</gene>
<reference evidence="3" key="1">
    <citation type="journal article" date="2019" name="Int. J. Syst. Evol. Microbiol.">
        <title>The Global Catalogue of Microorganisms (GCM) 10K type strain sequencing project: providing services to taxonomists for standard genome sequencing and annotation.</title>
        <authorList>
            <consortium name="The Broad Institute Genomics Platform"/>
            <consortium name="The Broad Institute Genome Sequencing Center for Infectious Disease"/>
            <person name="Wu L."/>
            <person name="Ma J."/>
        </authorList>
    </citation>
    <scope>NUCLEOTIDE SEQUENCE [LARGE SCALE GENOMIC DNA]</scope>
    <source>
        <strain evidence="3">KCTC 62102</strain>
    </source>
</reference>
<dbReference type="RefSeq" id="WP_197645233.1">
    <property type="nucleotide sequence ID" value="NZ_JAEACP010000013.1"/>
</dbReference>
<keyword evidence="3" id="KW-1185">Reference proteome</keyword>
<proteinExistence type="predicted"/>
<keyword evidence="1" id="KW-0732">Signal</keyword>
<feature type="signal peptide" evidence="1">
    <location>
        <begin position="1"/>
        <end position="23"/>
    </location>
</feature>
<dbReference type="Proteomes" id="UP001595445">
    <property type="component" value="Unassembled WGS sequence"/>
</dbReference>
<organism evidence="2 3">
    <name type="scientific">Tabrizicola soli</name>
    <dbReference type="NCBI Taxonomy" id="2185115"/>
    <lineage>
        <taxon>Bacteria</taxon>
        <taxon>Pseudomonadati</taxon>
        <taxon>Pseudomonadota</taxon>
        <taxon>Alphaproteobacteria</taxon>
        <taxon>Rhodobacterales</taxon>
        <taxon>Paracoccaceae</taxon>
        <taxon>Tabrizicola</taxon>
    </lineage>
</organism>
<protein>
    <recommendedName>
        <fullName evidence="4">Secreted protein</fullName>
    </recommendedName>
</protein>
<evidence type="ECO:0000313" key="3">
    <source>
        <dbReference type="Proteomes" id="UP001595445"/>
    </source>
</evidence>
<accession>A0ABV7DV47</accession>
<evidence type="ECO:0000256" key="1">
    <source>
        <dbReference type="SAM" id="SignalP"/>
    </source>
</evidence>
<sequence length="109" mass="11345">MRLRPVWLLAVLALAACVGETPAGPQGKPLGKAERAECLMQGGTVGRGGLLPDEVCFLPQPDAGKACTKKTDCIGQCLADEGTCSPVTPMFGCFDYLDETGKTVGICID</sequence>
<dbReference type="PROSITE" id="PS51257">
    <property type="entry name" value="PROKAR_LIPOPROTEIN"/>
    <property type="match status" value="1"/>
</dbReference>
<feature type="chain" id="PRO_5046870295" description="Secreted protein" evidence="1">
    <location>
        <begin position="24"/>
        <end position="109"/>
    </location>
</feature>
<comment type="caution">
    <text evidence="2">The sequence shown here is derived from an EMBL/GenBank/DDBJ whole genome shotgun (WGS) entry which is preliminary data.</text>
</comment>